<comment type="caution">
    <text evidence="2">The sequence shown here is derived from an EMBL/GenBank/DDBJ whole genome shotgun (WGS) entry which is preliminary data.</text>
</comment>
<sequence length="241" mass="28436">MLSQLPRPQAWEGNHLRLNEKFQLKIRDKCNRLKKFNNEIDREVNRLSTAVEKEKKRAELGKTRGLLVDTLNTYKTAFQPCRDEMLEMASKQEELEKNLRDYEMLMIQKMPRFKKVYSQQKSSIETDISGFRVNEQLLQQMPQRSSRDKEPLIDLTSSPISKRTRQSLENFDNKIFKTVQDSQSFNNNFENAPFVVERIVRFDTLGSTFISKIFADKDWDSLFGGFEDPIEKLIKEFYSNA</sequence>
<dbReference type="Proteomes" id="UP001459277">
    <property type="component" value="Unassembled WGS sequence"/>
</dbReference>
<gene>
    <name evidence="2" type="ORF">SO802_009145</name>
</gene>
<dbReference type="AlphaFoldDB" id="A0AAW2DDE0"/>
<keyword evidence="3" id="KW-1185">Reference proteome</keyword>
<evidence type="ECO:0000313" key="2">
    <source>
        <dbReference type="EMBL" id="KAL0007643.1"/>
    </source>
</evidence>
<reference evidence="2 3" key="1">
    <citation type="submission" date="2024-01" db="EMBL/GenBank/DDBJ databases">
        <title>A telomere-to-telomere, gap-free genome of sweet tea (Lithocarpus litseifolius).</title>
        <authorList>
            <person name="Zhou J."/>
        </authorList>
    </citation>
    <scope>NUCLEOTIDE SEQUENCE [LARGE SCALE GENOMIC DNA]</scope>
    <source>
        <strain evidence="2">Zhou-2022a</strain>
        <tissue evidence="2">Leaf</tissue>
    </source>
</reference>
<proteinExistence type="predicted"/>
<keyword evidence="1" id="KW-0175">Coiled coil</keyword>
<feature type="coiled-coil region" evidence="1">
    <location>
        <begin position="19"/>
        <end position="57"/>
    </location>
</feature>
<name>A0AAW2DDE0_9ROSI</name>
<accession>A0AAW2DDE0</accession>
<evidence type="ECO:0000256" key="1">
    <source>
        <dbReference type="SAM" id="Coils"/>
    </source>
</evidence>
<dbReference type="EMBL" id="JAZDWU010000003">
    <property type="protein sequence ID" value="KAL0007643.1"/>
    <property type="molecule type" value="Genomic_DNA"/>
</dbReference>
<evidence type="ECO:0000313" key="3">
    <source>
        <dbReference type="Proteomes" id="UP001459277"/>
    </source>
</evidence>
<organism evidence="2 3">
    <name type="scientific">Lithocarpus litseifolius</name>
    <dbReference type="NCBI Taxonomy" id="425828"/>
    <lineage>
        <taxon>Eukaryota</taxon>
        <taxon>Viridiplantae</taxon>
        <taxon>Streptophyta</taxon>
        <taxon>Embryophyta</taxon>
        <taxon>Tracheophyta</taxon>
        <taxon>Spermatophyta</taxon>
        <taxon>Magnoliopsida</taxon>
        <taxon>eudicotyledons</taxon>
        <taxon>Gunneridae</taxon>
        <taxon>Pentapetalae</taxon>
        <taxon>rosids</taxon>
        <taxon>fabids</taxon>
        <taxon>Fagales</taxon>
        <taxon>Fagaceae</taxon>
        <taxon>Lithocarpus</taxon>
    </lineage>
</organism>
<protein>
    <submittedName>
        <fullName evidence="2">Uncharacterized protein</fullName>
    </submittedName>
</protein>